<comment type="catalytic activity">
    <reaction evidence="19">
        <text>L-seryl-[protein] + ATP = O-phospho-L-seryl-[protein] + ADP + H(+)</text>
        <dbReference type="Rhea" id="RHEA:17989"/>
        <dbReference type="Rhea" id="RHEA-COMP:9863"/>
        <dbReference type="Rhea" id="RHEA-COMP:11604"/>
        <dbReference type="ChEBI" id="CHEBI:15378"/>
        <dbReference type="ChEBI" id="CHEBI:29999"/>
        <dbReference type="ChEBI" id="CHEBI:30616"/>
        <dbReference type="ChEBI" id="CHEBI:83421"/>
        <dbReference type="ChEBI" id="CHEBI:456216"/>
        <dbReference type="EC" id="2.7.11.1"/>
    </reaction>
</comment>
<dbReference type="FunFam" id="3.30.200.20:FF:000217">
    <property type="entry name" value="probable LRR receptor-like serine/threonine-protein kinase At1g53430"/>
    <property type="match status" value="1"/>
</dbReference>
<evidence type="ECO:0000256" key="18">
    <source>
        <dbReference type="ARBA" id="ARBA00047899"/>
    </source>
</evidence>
<evidence type="ECO:0000256" key="2">
    <source>
        <dbReference type="ARBA" id="ARBA00004479"/>
    </source>
</evidence>
<dbReference type="FunFam" id="1.10.510.10:FF:000044">
    <property type="entry name" value="Putative LRR receptor-like serine/threonine-protein kinase"/>
    <property type="match status" value="1"/>
</dbReference>
<evidence type="ECO:0000256" key="10">
    <source>
        <dbReference type="ARBA" id="ARBA00022737"/>
    </source>
</evidence>
<name>A0A8K0I6U7_COCNU</name>
<evidence type="ECO:0000256" key="7">
    <source>
        <dbReference type="ARBA" id="ARBA00022679"/>
    </source>
</evidence>
<evidence type="ECO:0000256" key="13">
    <source>
        <dbReference type="ARBA" id="ARBA00022840"/>
    </source>
</evidence>
<reference evidence="24" key="2">
    <citation type="submission" date="2019-07" db="EMBL/GenBank/DDBJ databases">
        <authorList>
            <person name="Yang Y."/>
            <person name="Bocs S."/>
            <person name="Baudouin L."/>
        </authorList>
    </citation>
    <scope>NUCLEOTIDE SEQUENCE</scope>
    <source>
        <tissue evidence="24">Spear leaf of Hainan Tall coconut</tissue>
    </source>
</reference>
<protein>
    <recommendedName>
        <fullName evidence="3">non-specific serine/threonine protein kinase</fullName>
        <ecNumber evidence="3">2.7.11.1</ecNumber>
    </recommendedName>
</protein>
<dbReference type="Pfam" id="PF07714">
    <property type="entry name" value="PK_Tyr_Ser-Thr"/>
    <property type="match status" value="1"/>
</dbReference>
<feature type="transmembrane region" description="Helical" evidence="22">
    <location>
        <begin position="438"/>
        <end position="460"/>
    </location>
</feature>
<dbReference type="PANTHER" id="PTHR48006:SF81">
    <property type="entry name" value="PROTEIN KINASE DOMAIN-CONTAINING PROTEIN"/>
    <property type="match status" value="1"/>
</dbReference>
<evidence type="ECO:0000256" key="3">
    <source>
        <dbReference type="ARBA" id="ARBA00012513"/>
    </source>
</evidence>
<keyword evidence="7" id="KW-0808">Transferase</keyword>
<comment type="subcellular location">
    <subcellularLocation>
        <location evidence="1">Cell membrane</location>
        <topology evidence="1">Single-pass membrane protein</topology>
    </subcellularLocation>
    <subcellularLocation>
        <location evidence="2">Membrane</location>
        <topology evidence="2">Single-pass type I membrane protein</topology>
    </subcellularLocation>
</comment>
<dbReference type="CDD" id="cd14066">
    <property type="entry name" value="STKc_IRAK"/>
    <property type="match status" value="1"/>
</dbReference>
<keyword evidence="12 24" id="KW-0418">Kinase</keyword>
<dbReference type="Gene3D" id="1.10.510.10">
    <property type="entry name" value="Transferase(Phosphotransferase) domain 1"/>
    <property type="match status" value="1"/>
</dbReference>
<dbReference type="InterPro" id="IPR017441">
    <property type="entry name" value="Protein_kinase_ATP_BS"/>
</dbReference>
<keyword evidence="13 20" id="KW-0067">ATP-binding</keyword>
<evidence type="ECO:0000256" key="14">
    <source>
        <dbReference type="ARBA" id="ARBA00022989"/>
    </source>
</evidence>
<sequence length="840" mass="94022">MAQLHYLQEIDFSRNYLNGTIPMEWATLPLVNLSLLGNRLSGKVPQWIGKITTLENLWFFFDRTLEANQFTGPLPLELGNLSSLKKMRIHSNQFTGKIPDLIQYWTQLERLEIQASGFEGPIPSEISSLHKLTDLRISDINGTMPFPQLEGMKNMKTFSIDIRCRILRNCGLFGEIPPYLGNMTSLKHFDLSYNNFTWSNNDPSCQREKVNLLESSYKDNGLSQAIPCLEKIPCDKYHWLLYINCGGDFVTINRTNKYEEDKDPVGPSNFYLSANKNWAFSSTGIFMDNDDHDQYIATNRTGLAMPDSVLYNKARLSPVSLSYYGLCLLNGNYGVKLHFSEIIFTDSNYSSLGKRIFDVYVQGKLELKDFNIRDEANGSGKAIEKKFNATVTNNKLEIHFYWAGKGTQCIPERGIYGPLISAISVEPYFNPPREKKPAVIVIGVVVSVLVLGFVVLIVLWKKGFLVGKATGDQDLRGLDLQIGSFTLRQIKVATNNFDISNKIGEGGFGSVYKGVLSDGTIIAVKQLSSRSKQGNHEFVNEIGMISALQCPNLVKLHGCCTEGNQLLLVYEFMENNSLARALFGSAEFQLKLDWSTRHKICVGIARGLAYLHEESRLKIVHRDIKATNVLLDKDLNPRISDVGLAKLDEEENTHNSTRIAGTIGYMAPEYATRGYLTEKADVYSFGVLALEIVSGKSVMSYRKEGHIHLLDRVHILRDKGRILEFVDQRLEMDFDKEEATRMINVALLCTNASPARRPTMSTVVSVLNAQVNVPDAASDLNSSSDDLGFKVSGKQRRNSSSPGNSQSQSLLVDRLMDVSTTSASDLCPINADSLYRSPRD</sequence>
<dbReference type="FunFam" id="2.60.120.430:FF:000004">
    <property type="entry name" value="Putative leucine-rich repeat receptor-like serine/threonine-protein kinase"/>
    <property type="match status" value="1"/>
</dbReference>
<dbReference type="AlphaFoldDB" id="A0A8K0I6U7"/>
<organism evidence="24 25">
    <name type="scientific">Cocos nucifera</name>
    <name type="common">Coconut palm</name>
    <dbReference type="NCBI Taxonomy" id="13894"/>
    <lineage>
        <taxon>Eukaryota</taxon>
        <taxon>Viridiplantae</taxon>
        <taxon>Streptophyta</taxon>
        <taxon>Embryophyta</taxon>
        <taxon>Tracheophyta</taxon>
        <taxon>Spermatophyta</taxon>
        <taxon>Magnoliopsida</taxon>
        <taxon>Liliopsida</taxon>
        <taxon>Arecaceae</taxon>
        <taxon>Arecoideae</taxon>
        <taxon>Cocoseae</taxon>
        <taxon>Attaleinae</taxon>
        <taxon>Cocos</taxon>
    </lineage>
</organism>
<dbReference type="Pfam" id="PF11721">
    <property type="entry name" value="Malectin"/>
    <property type="match status" value="1"/>
</dbReference>
<evidence type="ECO:0000256" key="8">
    <source>
        <dbReference type="ARBA" id="ARBA00022692"/>
    </source>
</evidence>
<evidence type="ECO:0000313" key="24">
    <source>
        <dbReference type="EMBL" id="KAG1339000.1"/>
    </source>
</evidence>
<keyword evidence="9" id="KW-0732">Signal</keyword>
<keyword evidence="16" id="KW-0675">Receptor</keyword>
<dbReference type="SUPFAM" id="SSF52058">
    <property type="entry name" value="L domain-like"/>
    <property type="match status" value="1"/>
</dbReference>
<evidence type="ECO:0000256" key="12">
    <source>
        <dbReference type="ARBA" id="ARBA00022777"/>
    </source>
</evidence>
<feature type="compositionally biased region" description="Low complexity" evidence="21">
    <location>
        <begin position="798"/>
        <end position="809"/>
    </location>
</feature>
<evidence type="ECO:0000256" key="16">
    <source>
        <dbReference type="ARBA" id="ARBA00023170"/>
    </source>
</evidence>
<dbReference type="Gene3D" id="3.30.200.20">
    <property type="entry name" value="Phosphorylase Kinase, domain 1"/>
    <property type="match status" value="1"/>
</dbReference>
<keyword evidence="14 22" id="KW-1133">Transmembrane helix</keyword>
<keyword evidence="25" id="KW-1185">Reference proteome</keyword>
<dbReference type="GO" id="GO:0005886">
    <property type="term" value="C:plasma membrane"/>
    <property type="evidence" value="ECO:0007669"/>
    <property type="project" value="UniProtKB-SubCell"/>
</dbReference>
<evidence type="ECO:0000256" key="5">
    <source>
        <dbReference type="ARBA" id="ARBA00022553"/>
    </source>
</evidence>
<evidence type="ECO:0000259" key="23">
    <source>
        <dbReference type="PROSITE" id="PS50011"/>
    </source>
</evidence>
<accession>A0A8K0I6U7</accession>
<dbReference type="Gene3D" id="3.80.10.10">
    <property type="entry name" value="Ribonuclease Inhibitor"/>
    <property type="match status" value="1"/>
</dbReference>
<keyword evidence="4" id="KW-0723">Serine/threonine-protein kinase</keyword>
<dbReference type="PANTHER" id="PTHR48006">
    <property type="entry name" value="LEUCINE-RICH REPEAT-CONTAINING PROTEIN DDB_G0281931-RELATED"/>
    <property type="match status" value="1"/>
</dbReference>
<dbReference type="PROSITE" id="PS00107">
    <property type="entry name" value="PROTEIN_KINASE_ATP"/>
    <property type="match status" value="1"/>
</dbReference>
<dbReference type="InterPro" id="IPR008271">
    <property type="entry name" value="Ser/Thr_kinase_AS"/>
</dbReference>
<dbReference type="InterPro" id="IPR000719">
    <property type="entry name" value="Prot_kinase_dom"/>
</dbReference>
<evidence type="ECO:0000256" key="17">
    <source>
        <dbReference type="ARBA" id="ARBA00023180"/>
    </source>
</evidence>
<feature type="domain" description="Protein kinase" evidence="23">
    <location>
        <begin position="497"/>
        <end position="771"/>
    </location>
</feature>
<dbReference type="PROSITE" id="PS00108">
    <property type="entry name" value="PROTEIN_KINASE_ST"/>
    <property type="match status" value="1"/>
</dbReference>
<evidence type="ECO:0000256" key="1">
    <source>
        <dbReference type="ARBA" id="ARBA00004162"/>
    </source>
</evidence>
<evidence type="ECO:0000313" key="25">
    <source>
        <dbReference type="Proteomes" id="UP000797356"/>
    </source>
</evidence>
<evidence type="ECO:0000256" key="21">
    <source>
        <dbReference type="SAM" id="MobiDB-lite"/>
    </source>
</evidence>
<dbReference type="EC" id="2.7.11.1" evidence="3"/>
<gene>
    <name evidence="24" type="ORF">COCNU_04G013060</name>
</gene>
<feature type="compositionally biased region" description="Low complexity" evidence="21">
    <location>
        <begin position="777"/>
        <end position="786"/>
    </location>
</feature>
<dbReference type="GO" id="GO:0004674">
    <property type="term" value="F:protein serine/threonine kinase activity"/>
    <property type="evidence" value="ECO:0007669"/>
    <property type="project" value="UniProtKB-KW"/>
</dbReference>
<dbReference type="GO" id="GO:0005524">
    <property type="term" value="F:ATP binding"/>
    <property type="evidence" value="ECO:0007669"/>
    <property type="project" value="UniProtKB-UniRule"/>
</dbReference>
<proteinExistence type="predicted"/>
<keyword evidence="15 22" id="KW-0472">Membrane</keyword>
<dbReference type="Proteomes" id="UP000797356">
    <property type="component" value="Chromosome 4"/>
</dbReference>
<dbReference type="SMART" id="SM00220">
    <property type="entry name" value="S_TKc"/>
    <property type="match status" value="1"/>
</dbReference>
<evidence type="ECO:0000256" key="20">
    <source>
        <dbReference type="PROSITE-ProRule" id="PRU10141"/>
    </source>
</evidence>
<dbReference type="InterPro" id="IPR032675">
    <property type="entry name" value="LRR_dom_sf"/>
</dbReference>
<comment type="catalytic activity">
    <reaction evidence="18">
        <text>L-threonyl-[protein] + ATP = O-phospho-L-threonyl-[protein] + ADP + H(+)</text>
        <dbReference type="Rhea" id="RHEA:46608"/>
        <dbReference type="Rhea" id="RHEA-COMP:11060"/>
        <dbReference type="Rhea" id="RHEA-COMP:11605"/>
        <dbReference type="ChEBI" id="CHEBI:15378"/>
        <dbReference type="ChEBI" id="CHEBI:30013"/>
        <dbReference type="ChEBI" id="CHEBI:30616"/>
        <dbReference type="ChEBI" id="CHEBI:61977"/>
        <dbReference type="ChEBI" id="CHEBI:456216"/>
        <dbReference type="EC" id="2.7.11.1"/>
    </reaction>
</comment>
<keyword evidence="11 20" id="KW-0547">Nucleotide-binding</keyword>
<dbReference type="PROSITE" id="PS50011">
    <property type="entry name" value="PROTEIN_KINASE_DOM"/>
    <property type="match status" value="1"/>
</dbReference>
<keyword evidence="6" id="KW-0433">Leucine-rich repeat</keyword>
<evidence type="ECO:0000256" key="9">
    <source>
        <dbReference type="ARBA" id="ARBA00022729"/>
    </source>
</evidence>
<evidence type="ECO:0000256" key="11">
    <source>
        <dbReference type="ARBA" id="ARBA00022741"/>
    </source>
</evidence>
<evidence type="ECO:0000256" key="6">
    <source>
        <dbReference type="ARBA" id="ARBA00022614"/>
    </source>
</evidence>
<keyword evidence="8 22" id="KW-0812">Transmembrane</keyword>
<dbReference type="EMBL" id="CM017875">
    <property type="protein sequence ID" value="KAG1339000.1"/>
    <property type="molecule type" value="Genomic_DNA"/>
</dbReference>
<dbReference type="InterPro" id="IPR051824">
    <property type="entry name" value="LRR_Rcpt-Like_S/T_Kinase"/>
</dbReference>
<dbReference type="InterPro" id="IPR011009">
    <property type="entry name" value="Kinase-like_dom_sf"/>
</dbReference>
<feature type="binding site" evidence="20">
    <location>
        <position position="525"/>
    </location>
    <ligand>
        <name>ATP</name>
        <dbReference type="ChEBI" id="CHEBI:30616"/>
    </ligand>
</feature>
<evidence type="ECO:0000256" key="4">
    <source>
        <dbReference type="ARBA" id="ARBA00022527"/>
    </source>
</evidence>
<dbReference type="SUPFAM" id="SSF56112">
    <property type="entry name" value="Protein kinase-like (PK-like)"/>
    <property type="match status" value="1"/>
</dbReference>
<keyword evidence="10" id="KW-0677">Repeat</keyword>
<dbReference type="InterPro" id="IPR001245">
    <property type="entry name" value="Ser-Thr/Tyr_kinase_cat_dom"/>
</dbReference>
<keyword evidence="5" id="KW-0597">Phosphoprotein</keyword>
<keyword evidence="17" id="KW-0325">Glycoprotein</keyword>
<evidence type="ECO:0000256" key="22">
    <source>
        <dbReference type="SAM" id="Phobius"/>
    </source>
</evidence>
<feature type="region of interest" description="Disordered" evidence="21">
    <location>
        <begin position="777"/>
        <end position="809"/>
    </location>
</feature>
<evidence type="ECO:0000256" key="19">
    <source>
        <dbReference type="ARBA" id="ARBA00048679"/>
    </source>
</evidence>
<reference evidence="24" key="1">
    <citation type="journal article" date="2017" name="Gigascience">
        <title>The genome draft of coconut (Cocos nucifera).</title>
        <authorList>
            <person name="Xiao Y."/>
            <person name="Xu P."/>
            <person name="Fan H."/>
            <person name="Baudouin L."/>
            <person name="Xia W."/>
            <person name="Bocs S."/>
            <person name="Xu J."/>
            <person name="Li Q."/>
            <person name="Guo A."/>
            <person name="Zhou L."/>
            <person name="Li J."/>
            <person name="Wu Y."/>
            <person name="Ma Z."/>
            <person name="Armero A."/>
            <person name="Issali A.E."/>
            <person name="Liu N."/>
            <person name="Peng M."/>
            <person name="Yang Y."/>
        </authorList>
    </citation>
    <scope>NUCLEOTIDE SEQUENCE</scope>
    <source>
        <tissue evidence="24">Spear leaf of Hainan Tall coconut</tissue>
    </source>
</reference>
<dbReference type="InterPro" id="IPR021720">
    <property type="entry name" value="Malectin_dom"/>
</dbReference>
<dbReference type="OrthoDB" id="4062651at2759"/>
<comment type="caution">
    <text evidence="24">The sequence shown here is derived from an EMBL/GenBank/DDBJ whole genome shotgun (WGS) entry which is preliminary data.</text>
</comment>
<dbReference type="Gene3D" id="2.60.120.430">
    <property type="entry name" value="Galactose-binding lectin"/>
    <property type="match status" value="1"/>
</dbReference>
<evidence type="ECO:0000256" key="15">
    <source>
        <dbReference type="ARBA" id="ARBA00023136"/>
    </source>
</evidence>